<evidence type="ECO:0008006" key="3">
    <source>
        <dbReference type="Google" id="ProtNLM"/>
    </source>
</evidence>
<gene>
    <name evidence="1" type="ORF">PROVALCAL_00210</name>
</gene>
<accession>B6XA64</accession>
<protein>
    <recommendedName>
        <fullName evidence="3">Fimbrial protein</fullName>
    </recommendedName>
</protein>
<dbReference type="EMBL" id="ABXW01000004">
    <property type="protein sequence ID" value="EEB47617.1"/>
    <property type="molecule type" value="Genomic_DNA"/>
</dbReference>
<dbReference type="eggNOG" id="ENOG5033UVD">
    <property type="taxonomic scope" value="Bacteria"/>
</dbReference>
<reference evidence="1 2" key="1">
    <citation type="submission" date="2008-10" db="EMBL/GenBank/DDBJ databases">
        <title>Draft genome sequence of Providencia alcalifaciens (DSM 30120).</title>
        <authorList>
            <person name="Sudarsanam P."/>
            <person name="Ley R."/>
            <person name="Guruge J."/>
            <person name="Turnbaugh P.J."/>
            <person name="Mahowald M."/>
            <person name="Liep D."/>
            <person name="Gordon J."/>
        </authorList>
    </citation>
    <scope>NUCLEOTIDE SEQUENCE [LARGE SCALE GENOMIC DNA]</scope>
    <source>
        <strain evidence="1 2">DSM 30120</strain>
    </source>
</reference>
<dbReference type="Proteomes" id="UP000003729">
    <property type="component" value="Unassembled WGS sequence"/>
</dbReference>
<evidence type="ECO:0000313" key="1">
    <source>
        <dbReference type="EMBL" id="EEB47617.1"/>
    </source>
</evidence>
<proteinExistence type="predicted"/>
<name>B6XA64_9GAMM</name>
<reference evidence="1 2" key="2">
    <citation type="submission" date="2008-10" db="EMBL/GenBank/DDBJ databases">
        <authorList>
            <person name="Fulton L."/>
            <person name="Clifton S."/>
            <person name="Fulton B."/>
            <person name="Xu J."/>
            <person name="Minx P."/>
            <person name="Pepin K.H."/>
            <person name="Johnson M."/>
            <person name="Bhonagiri V."/>
            <person name="Nash W.E."/>
            <person name="Mardis E.R."/>
            <person name="Wilson R.K."/>
        </authorList>
    </citation>
    <scope>NUCLEOTIDE SEQUENCE [LARGE SCALE GENOMIC DNA]</scope>
    <source>
        <strain evidence="1 2">DSM 30120</strain>
    </source>
</reference>
<organism evidence="1 2">
    <name type="scientific">Providencia alcalifaciens DSM 30120</name>
    <dbReference type="NCBI Taxonomy" id="520999"/>
    <lineage>
        <taxon>Bacteria</taxon>
        <taxon>Pseudomonadati</taxon>
        <taxon>Pseudomonadota</taxon>
        <taxon>Gammaproteobacteria</taxon>
        <taxon>Enterobacterales</taxon>
        <taxon>Morganellaceae</taxon>
        <taxon>Providencia</taxon>
    </lineage>
</organism>
<sequence>MRMNTMTKKILMRLKSVLLSGLFILIVNAPSFSKTVTVLNGRGLIGVYGEYTKTVGGYSGIGQSGIREYSYVYLYNAGGSSNGRNNFWCAPNSFFGVIDGVTGLKLDGGDEMILVPEFTFVDERTEFISGRYVDTIAGYFSGWGSGTNEQLGVDSNCLWKPYQSTPTGNLIRHSVTLTGRMLIYGTGNQRSGFYRISSPYFGVMIEDYLKFGTAATHIMVRANEPMDIIVSGLTCTLNTPTYVNFGSHSASSRSNELLATVKNNMSVNCDQVTNKIAGTISLSGNVKPQYYSGNSLEINLLDTQQKPGAYVKMYVMVNGNKTPITLDQRPIDLAKITAQQASVGINNELVYELYSRGNNVAGKVSGSAELSIIMR</sequence>
<comment type="caution">
    <text evidence="1">The sequence shown here is derived from an EMBL/GenBank/DDBJ whole genome shotgun (WGS) entry which is preliminary data.</text>
</comment>
<dbReference type="AlphaFoldDB" id="B6XA64"/>
<evidence type="ECO:0000313" key="2">
    <source>
        <dbReference type="Proteomes" id="UP000003729"/>
    </source>
</evidence>